<organism evidence="1">
    <name type="scientific">marine sediment metagenome</name>
    <dbReference type="NCBI Taxonomy" id="412755"/>
    <lineage>
        <taxon>unclassified sequences</taxon>
        <taxon>metagenomes</taxon>
        <taxon>ecological metagenomes</taxon>
    </lineage>
</organism>
<proteinExistence type="predicted"/>
<name>A0A0F9CC39_9ZZZZ</name>
<protein>
    <submittedName>
        <fullName evidence="1">Uncharacterized protein</fullName>
    </submittedName>
</protein>
<accession>A0A0F9CC39</accession>
<comment type="caution">
    <text evidence="1">The sequence shown here is derived from an EMBL/GenBank/DDBJ whole genome shotgun (WGS) entry which is preliminary data.</text>
</comment>
<evidence type="ECO:0000313" key="1">
    <source>
        <dbReference type="EMBL" id="KKK94286.1"/>
    </source>
</evidence>
<reference evidence="1" key="1">
    <citation type="journal article" date="2015" name="Nature">
        <title>Complex archaea that bridge the gap between prokaryotes and eukaryotes.</title>
        <authorList>
            <person name="Spang A."/>
            <person name="Saw J.H."/>
            <person name="Jorgensen S.L."/>
            <person name="Zaremba-Niedzwiedzka K."/>
            <person name="Martijn J."/>
            <person name="Lind A.E."/>
            <person name="van Eijk R."/>
            <person name="Schleper C."/>
            <person name="Guy L."/>
            <person name="Ettema T.J."/>
        </authorList>
    </citation>
    <scope>NUCLEOTIDE SEQUENCE</scope>
</reference>
<sequence length="218" mass="24015">MFTVVEFSMAICTKKCAFFALCKKFVVFLLVEPIARYGKQLLRSLFVVKFKSLDTAIVSAFRTATTKLLDEALLRFKGLPFSPCAFLLSYSRPIIISPLLAVVWVLLSPLPAVGAHPFQVALLPTAHGLSSPELSFLISESLLWPWVSTMTLGESPQTAPFIKLTEGRSASTSAAKNWVLLFFGSSRYEGTHQKHTITHFMYGSEAETFVIACQVGGI</sequence>
<dbReference type="AlphaFoldDB" id="A0A0F9CC39"/>
<dbReference type="EMBL" id="LAZR01047411">
    <property type="protein sequence ID" value="KKK94286.1"/>
    <property type="molecule type" value="Genomic_DNA"/>
</dbReference>
<gene>
    <name evidence="1" type="ORF">LCGC14_2684380</name>
</gene>